<feature type="transmembrane region" description="Helical" evidence="5">
    <location>
        <begin position="76"/>
        <end position="96"/>
    </location>
</feature>
<comment type="subcellular location">
    <subcellularLocation>
        <location evidence="1">Cell membrane</location>
        <topology evidence="1">Multi-pass membrane protein</topology>
    </subcellularLocation>
</comment>
<feature type="transmembrane region" description="Helical" evidence="5">
    <location>
        <begin position="49"/>
        <end position="69"/>
    </location>
</feature>
<dbReference type="InterPro" id="IPR020846">
    <property type="entry name" value="MFS_dom"/>
</dbReference>
<dbReference type="Gene3D" id="1.20.1250.20">
    <property type="entry name" value="MFS general substrate transporter like domains"/>
    <property type="match status" value="1"/>
</dbReference>
<keyword evidence="3 5" id="KW-1133">Transmembrane helix</keyword>
<keyword evidence="8" id="KW-1185">Reference proteome</keyword>
<dbReference type="PANTHER" id="PTHR42718">
    <property type="entry name" value="MAJOR FACILITATOR SUPERFAMILY MULTIDRUG TRANSPORTER MFSC"/>
    <property type="match status" value="1"/>
</dbReference>
<keyword evidence="4 5" id="KW-0472">Membrane</keyword>
<dbReference type="GO" id="GO:0022857">
    <property type="term" value="F:transmembrane transporter activity"/>
    <property type="evidence" value="ECO:0007669"/>
    <property type="project" value="InterPro"/>
</dbReference>
<dbReference type="EMBL" id="AP023343">
    <property type="protein sequence ID" value="BCI87495.1"/>
    <property type="molecule type" value="Genomic_DNA"/>
</dbReference>
<sequence length="113" mass="11474">MLAAAAGSPHTIIIARVIMGIGAALIMPSTLSTITAVVHPDHKGRAVGIWAGFASAGSIMGLLISGLLLEHYSWRSTFIGTAAMAAVSLLVTVALVPDTKSAEEPAPDFPGPV</sequence>
<dbReference type="AlphaFoldDB" id="A0A7G1ICN4"/>
<dbReference type="InterPro" id="IPR011701">
    <property type="entry name" value="MFS"/>
</dbReference>
<reference evidence="7 8" key="1">
    <citation type="submission" date="2020-07" db="EMBL/GenBank/DDBJ databases">
        <title>Mycobacterium kansasii (former subtype) with zoonotic potential isolated from diseased indoor pet cat, Japan.</title>
        <authorList>
            <person name="Fukano H."/>
            <person name="Terazono T."/>
            <person name="Hoshino Y."/>
        </authorList>
    </citation>
    <scope>NUCLEOTIDE SEQUENCE [LARGE SCALE GENOMIC DNA]</scope>
    <source>
        <strain evidence="7 8">Kuro-I</strain>
    </source>
</reference>
<evidence type="ECO:0000313" key="8">
    <source>
        <dbReference type="Proteomes" id="UP000516380"/>
    </source>
</evidence>
<evidence type="ECO:0000256" key="4">
    <source>
        <dbReference type="ARBA" id="ARBA00023136"/>
    </source>
</evidence>
<dbReference type="Proteomes" id="UP000516380">
    <property type="component" value="Chromosome"/>
</dbReference>
<evidence type="ECO:0000313" key="7">
    <source>
        <dbReference type="EMBL" id="BCI87495.1"/>
    </source>
</evidence>
<evidence type="ECO:0000256" key="2">
    <source>
        <dbReference type="ARBA" id="ARBA00022692"/>
    </source>
</evidence>
<feature type="domain" description="Major facilitator superfamily (MFS) profile" evidence="6">
    <location>
        <begin position="1"/>
        <end position="113"/>
    </location>
</feature>
<keyword evidence="2 5" id="KW-0812">Transmembrane</keyword>
<dbReference type="InterPro" id="IPR036259">
    <property type="entry name" value="MFS_trans_sf"/>
</dbReference>
<accession>A0A7G1ICN4</accession>
<dbReference type="Pfam" id="PF07690">
    <property type="entry name" value="MFS_1"/>
    <property type="match status" value="1"/>
</dbReference>
<evidence type="ECO:0000256" key="5">
    <source>
        <dbReference type="SAM" id="Phobius"/>
    </source>
</evidence>
<dbReference type="SUPFAM" id="SSF103473">
    <property type="entry name" value="MFS general substrate transporter"/>
    <property type="match status" value="1"/>
</dbReference>
<dbReference type="PANTHER" id="PTHR42718:SF42">
    <property type="entry name" value="EXPORT PROTEIN"/>
    <property type="match status" value="1"/>
</dbReference>
<protein>
    <recommendedName>
        <fullName evidence="6">Major facilitator superfamily (MFS) profile domain-containing protein</fullName>
    </recommendedName>
</protein>
<gene>
    <name evidence="7" type="ORF">NIIDMKKI_27010</name>
</gene>
<evidence type="ECO:0000256" key="1">
    <source>
        <dbReference type="ARBA" id="ARBA00004651"/>
    </source>
</evidence>
<feature type="transmembrane region" description="Helical" evidence="5">
    <location>
        <begin position="12"/>
        <end position="37"/>
    </location>
</feature>
<proteinExistence type="predicted"/>
<organism evidence="7 8">
    <name type="scientific">Mycobacterium kansasii</name>
    <dbReference type="NCBI Taxonomy" id="1768"/>
    <lineage>
        <taxon>Bacteria</taxon>
        <taxon>Bacillati</taxon>
        <taxon>Actinomycetota</taxon>
        <taxon>Actinomycetes</taxon>
        <taxon>Mycobacteriales</taxon>
        <taxon>Mycobacteriaceae</taxon>
        <taxon>Mycobacterium</taxon>
    </lineage>
</organism>
<dbReference type="PROSITE" id="PS50850">
    <property type="entry name" value="MFS"/>
    <property type="match status" value="1"/>
</dbReference>
<evidence type="ECO:0000256" key="3">
    <source>
        <dbReference type="ARBA" id="ARBA00022989"/>
    </source>
</evidence>
<evidence type="ECO:0000259" key="6">
    <source>
        <dbReference type="PROSITE" id="PS50850"/>
    </source>
</evidence>
<name>A0A7G1ICN4_MYCKA</name>
<dbReference type="GO" id="GO:0005886">
    <property type="term" value="C:plasma membrane"/>
    <property type="evidence" value="ECO:0007669"/>
    <property type="project" value="UniProtKB-SubCell"/>
</dbReference>